<evidence type="ECO:0000256" key="1">
    <source>
        <dbReference type="SAM" id="SignalP"/>
    </source>
</evidence>
<protein>
    <submittedName>
        <fullName evidence="3">S41 family peptidase</fullName>
    </submittedName>
</protein>
<gene>
    <name evidence="3" type="ORF">ACFL6M_03410</name>
</gene>
<evidence type="ECO:0000313" key="3">
    <source>
        <dbReference type="EMBL" id="MFC1572628.1"/>
    </source>
</evidence>
<dbReference type="Gene3D" id="3.90.226.10">
    <property type="entry name" value="2-enoyl-CoA Hydratase, Chain A, domain 1"/>
    <property type="match status" value="1"/>
</dbReference>
<dbReference type="SUPFAM" id="SSF52096">
    <property type="entry name" value="ClpP/crotonase"/>
    <property type="match status" value="1"/>
</dbReference>
<comment type="caution">
    <text evidence="3">The sequence shown here is derived from an EMBL/GenBank/DDBJ whole genome shotgun (WGS) entry which is preliminary data.</text>
</comment>
<evidence type="ECO:0000259" key="2">
    <source>
        <dbReference type="Pfam" id="PF03572"/>
    </source>
</evidence>
<dbReference type="InterPro" id="IPR029045">
    <property type="entry name" value="ClpP/crotonase-like_dom_sf"/>
</dbReference>
<feature type="signal peptide" evidence="1">
    <location>
        <begin position="1"/>
        <end position="20"/>
    </location>
</feature>
<accession>A0ABV6YJW2</accession>
<dbReference type="Proteomes" id="UP001593833">
    <property type="component" value="Unassembled WGS sequence"/>
</dbReference>
<feature type="chain" id="PRO_5047027548" evidence="1">
    <location>
        <begin position="21"/>
        <end position="444"/>
    </location>
</feature>
<proteinExistence type="predicted"/>
<evidence type="ECO:0000313" key="4">
    <source>
        <dbReference type="Proteomes" id="UP001593833"/>
    </source>
</evidence>
<name>A0ABV6YJW2_UNCEI</name>
<sequence length="444" mass="49242">MRRIAHLTLLLVLLTTTCTGDKTAPYNTAGYSIGQLQDDFDRYVHLIHRDHPMTFTDRAILAHTIDAQKELLREGMSEMEFYAVVAPVGAAVRCGHTRTYLSERGRDYLGESGRCLPLEVRLVSDSLYVFKDFTPEEAIPRGSRVLSINTHPAAEIIERMRASRHADGINITYKDYAINLLFANLFTILYGGAAQFELEIEEPGSGGPATISVKAMTPNQADRMDEERYHSETNCRRLCMSFAEDSSYAVLTIKDFGYYGDVDAFREPVGEFFARLAGSGIGTLIIDVRGNDGGDPYCSSFVVSHVMPEPVHYFSADTRFYGDLVRPIPVPRHVFTGELYVLTDGWCFSSTTHMLSLLRCHHRGVVVGEESGGSSVCNDASKEHVLKHTRLRLNLPRRTFATSAKCLPMGRGIPPDIAIQPTIGDLISGRDVVLEKAISLVASH</sequence>
<keyword evidence="1" id="KW-0732">Signal</keyword>
<feature type="domain" description="Tail specific protease" evidence="2">
    <location>
        <begin position="248"/>
        <end position="418"/>
    </location>
</feature>
<dbReference type="InterPro" id="IPR005151">
    <property type="entry name" value="Tail-specific_protease"/>
</dbReference>
<dbReference type="EMBL" id="JBHPKH010000025">
    <property type="protein sequence ID" value="MFC1572628.1"/>
    <property type="molecule type" value="Genomic_DNA"/>
</dbReference>
<keyword evidence="4" id="KW-1185">Reference proteome</keyword>
<reference evidence="3 4" key="1">
    <citation type="submission" date="2024-09" db="EMBL/GenBank/DDBJ databases">
        <authorList>
            <person name="D'Angelo T."/>
        </authorList>
    </citation>
    <scope>NUCLEOTIDE SEQUENCE [LARGE SCALE GENOMIC DNA]</scope>
    <source>
        <strain evidence="3">SAG AM-320-E07</strain>
    </source>
</reference>
<dbReference type="Pfam" id="PF03572">
    <property type="entry name" value="Peptidase_S41"/>
    <property type="match status" value="1"/>
</dbReference>
<organism evidence="3 4">
    <name type="scientific">Eiseniibacteriota bacterium</name>
    <dbReference type="NCBI Taxonomy" id="2212470"/>
    <lineage>
        <taxon>Bacteria</taxon>
        <taxon>Candidatus Eiseniibacteriota</taxon>
    </lineage>
</organism>